<gene>
    <name evidence="1" type="ORF">Q5722_02290</name>
</gene>
<dbReference type="Proteomes" id="UP001233314">
    <property type="component" value="Unassembled WGS sequence"/>
</dbReference>
<reference evidence="1 2" key="1">
    <citation type="submission" date="2023-07" db="EMBL/GenBank/DDBJ databases">
        <title>Nocardioides sp. nov WY-20 isolated from soil.</title>
        <authorList>
            <person name="Liu B."/>
            <person name="Wan Y."/>
        </authorList>
    </citation>
    <scope>NUCLEOTIDE SEQUENCE [LARGE SCALE GENOMIC DNA]</scope>
    <source>
        <strain evidence="1 2">WY-20</strain>
    </source>
</reference>
<organism evidence="1 2">
    <name type="scientific">Nocardioides jiangxiensis</name>
    <dbReference type="NCBI Taxonomy" id="3064524"/>
    <lineage>
        <taxon>Bacteria</taxon>
        <taxon>Bacillati</taxon>
        <taxon>Actinomycetota</taxon>
        <taxon>Actinomycetes</taxon>
        <taxon>Propionibacteriales</taxon>
        <taxon>Nocardioidaceae</taxon>
        <taxon>Nocardioides</taxon>
    </lineage>
</organism>
<name>A0ABT9AXT4_9ACTN</name>
<protein>
    <submittedName>
        <fullName evidence="1">Uncharacterized protein</fullName>
    </submittedName>
</protein>
<evidence type="ECO:0000313" key="1">
    <source>
        <dbReference type="EMBL" id="MDO7867187.1"/>
    </source>
</evidence>
<accession>A0ABT9AXT4</accession>
<dbReference type="EMBL" id="JAUQTA010000001">
    <property type="protein sequence ID" value="MDO7867187.1"/>
    <property type="molecule type" value="Genomic_DNA"/>
</dbReference>
<evidence type="ECO:0000313" key="2">
    <source>
        <dbReference type="Proteomes" id="UP001233314"/>
    </source>
</evidence>
<proteinExistence type="predicted"/>
<sequence length="166" mass="18174">MLLASAVVLVVVCGALVTLACFWFRDADRALLGGERAVRRQRAWAVERATFLASRERIADGVQVGAETVVFGSALTRAGHRALASIPFALLKAIPATRERGMRAQMVHDESAERLYRGIESVSSRIAEGVRQRLTGEVAPPRELPGPEETQVLQVEFEVHDEVDPD</sequence>
<keyword evidence="2" id="KW-1185">Reference proteome</keyword>
<comment type="caution">
    <text evidence="1">The sequence shown here is derived from an EMBL/GenBank/DDBJ whole genome shotgun (WGS) entry which is preliminary data.</text>
</comment>
<dbReference type="RefSeq" id="WP_305026592.1">
    <property type="nucleotide sequence ID" value="NZ_JAUQTA010000001.1"/>
</dbReference>